<reference evidence="6" key="1">
    <citation type="submission" date="2023-07" db="EMBL/GenBank/DDBJ databases">
        <authorList>
            <person name="Colorado M.A."/>
            <person name="Villamil L.M."/>
            <person name="Melo J.F."/>
            <person name="Rodriguez J.A."/>
            <person name="Ruiz R.Y."/>
        </authorList>
    </citation>
    <scope>NUCLEOTIDE SEQUENCE [LARGE SCALE GENOMIC DNA]</scope>
    <source>
        <strain evidence="6">C33</strain>
    </source>
</reference>
<dbReference type="Proteomes" id="UP001279681">
    <property type="component" value="Unassembled WGS sequence"/>
</dbReference>
<evidence type="ECO:0000313" key="6">
    <source>
        <dbReference type="Proteomes" id="UP001279681"/>
    </source>
</evidence>
<evidence type="ECO:0000256" key="3">
    <source>
        <dbReference type="PROSITE-ProRule" id="PRU00182"/>
    </source>
</evidence>
<dbReference type="GO" id="GO:0032259">
    <property type="term" value="P:methylation"/>
    <property type="evidence" value="ECO:0007669"/>
    <property type="project" value="UniProtKB-KW"/>
</dbReference>
<dbReference type="Pfam" id="PF01728">
    <property type="entry name" value="FtsJ"/>
    <property type="match status" value="1"/>
</dbReference>
<comment type="caution">
    <text evidence="5">The sequence shown here is derived from an EMBL/GenBank/DDBJ whole genome shotgun (WGS) entry which is preliminary data.</text>
</comment>
<evidence type="ECO:0000256" key="2">
    <source>
        <dbReference type="ARBA" id="ARBA00029460"/>
    </source>
</evidence>
<evidence type="ECO:0000259" key="4">
    <source>
        <dbReference type="SMART" id="SM00363"/>
    </source>
</evidence>
<dbReference type="SMART" id="SM00363">
    <property type="entry name" value="S4"/>
    <property type="match status" value="1"/>
</dbReference>
<dbReference type="GO" id="GO:0008168">
    <property type="term" value="F:methyltransferase activity"/>
    <property type="evidence" value="ECO:0007669"/>
    <property type="project" value="UniProtKB-KW"/>
</dbReference>
<dbReference type="InterPro" id="IPR002942">
    <property type="entry name" value="S4_RNA-bd"/>
</dbReference>
<proteinExistence type="inferred from homology"/>
<dbReference type="CDD" id="cd00165">
    <property type="entry name" value="S4"/>
    <property type="match status" value="1"/>
</dbReference>
<dbReference type="CDD" id="cd02440">
    <property type="entry name" value="AdoMet_MTases"/>
    <property type="match status" value="1"/>
</dbReference>
<dbReference type="InterPro" id="IPR036986">
    <property type="entry name" value="S4_RNA-bd_sf"/>
</dbReference>
<keyword evidence="5" id="KW-0808">Transferase</keyword>
<dbReference type="SUPFAM" id="SSF53335">
    <property type="entry name" value="S-adenosyl-L-methionine-dependent methyltransferases"/>
    <property type="match status" value="1"/>
</dbReference>
<dbReference type="NCBIfam" id="TIGR00478">
    <property type="entry name" value="tly"/>
    <property type="match status" value="1"/>
</dbReference>
<dbReference type="EMBL" id="JAVIKH010000010">
    <property type="protein sequence ID" value="MDX8336476.1"/>
    <property type="molecule type" value="Genomic_DNA"/>
</dbReference>
<dbReference type="PIRSF" id="PIRSF005578">
    <property type="entry name" value="TlyA"/>
    <property type="match status" value="1"/>
</dbReference>
<dbReference type="Pfam" id="PF01479">
    <property type="entry name" value="S4"/>
    <property type="match status" value="1"/>
</dbReference>
<dbReference type="PANTHER" id="PTHR32319:SF0">
    <property type="entry name" value="BACTERIAL HEMOLYSIN-LIKE PROTEIN"/>
    <property type="match status" value="1"/>
</dbReference>
<dbReference type="PROSITE" id="PS50889">
    <property type="entry name" value="S4"/>
    <property type="match status" value="1"/>
</dbReference>
<dbReference type="InterPro" id="IPR047048">
    <property type="entry name" value="TlyA"/>
</dbReference>
<dbReference type="Gene3D" id="3.10.290.10">
    <property type="entry name" value="RNA-binding S4 domain"/>
    <property type="match status" value="1"/>
</dbReference>
<keyword evidence="5" id="KW-0489">Methyltransferase</keyword>
<sequence>MKERVDVLLVEKGFYETREKAKRAIMAGLVIINDKKIDKPGTSIKIDEEPIIRVKGDACKYVSRGGLKLEKAISVFNLNLEGKRVLDVGSSTGGFTDCSLQNGASFVYAVDVGTNQLDWKLRSNEKVKSLENTHIKDLTLDELDNEKVDYIVMDVSFISITKVIEHLIKFFKEDTKLMALIKPQFEVGKENIEKGGIVKDSKKHIMAIEMVIEEAKKSGLRLKALDFSPITGTKGNVEYISLFEIGEEDSHINIESVVKLGKNLGGAI</sequence>
<evidence type="ECO:0000313" key="5">
    <source>
        <dbReference type="EMBL" id="MDX8336476.1"/>
    </source>
</evidence>
<name>A0ABU4WAB6_9FUSO</name>
<comment type="similarity">
    <text evidence="2">Belongs to the TlyA family.</text>
</comment>
<feature type="domain" description="RNA-binding S4" evidence="4">
    <location>
        <begin position="3"/>
        <end position="70"/>
    </location>
</feature>
<accession>A0ABU4WAB6</accession>
<keyword evidence="1 3" id="KW-0694">RNA-binding</keyword>
<dbReference type="SUPFAM" id="SSF55174">
    <property type="entry name" value="Alpha-L RNA-binding motif"/>
    <property type="match status" value="1"/>
</dbReference>
<organism evidence="5 6">
    <name type="scientific">Candidatus Cetobacterium colombiensis</name>
    <dbReference type="NCBI Taxonomy" id="3073100"/>
    <lineage>
        <taxon>Bacteria</taxon>
        <taxon>Fusobacteriati</taxon>
        <taxon>Fusobacteriota</taxon>
        <taxon>Fusobacteriia</taxon>
        <taxon>Fusobacteriales</taxon>
        <taxon>Fusobacteriaceae</taxon>
        <taxon>Cetobacterium</taxon>
    </lineage>
</organism>
<dbReference type="InterPro" id="IPR002877">
    <property type="entry name" value="RNA_MeTrfase_FtsJ_dom"/>
</dbReference>
<gene>
    <name evidence="5" type="ORF">RFV38_08210</name>
</gene>
<evidence type="ECO:0000256" key="1">
    <source>
        <dbReference type="ARBA" id="ARBA00022884"/>
    </source>
</evidence>
<dbReference type="RefSeq" id="WP_320313877.1">
    <property type="nucleotide sequence ID" value="NZ_JAVIKH010000010.1"/>
</dbReference>
<dbReference type="InterPro" id="IPR004538">
    <property type="entry name" value="Hemolysin_A/TlyA"/>
</dbReference>
<keyword evidence="6" id="KW-1185">Reference proteome</keyword>
<protein>
    <submittedName>
        <fullName evidence="5">TlyA family RNA methyltransferase</fullName>
    </submittedName>
</protein>
<dbReference type="InterPro" id="IPR029063">
    <property type="entry name" value="SAM-dependent_MTases_sf"/>
</dbReference>
<dbReference type="PANTHER" id="PTHR32319">
    <property type="entry name" value="BACTERIAL HEMOLYSIN-LIKE PROTEIN"/>
    <property type="match status" value="1"/>
</dbReference>
<dbReference type="Gene3D" id="3.40.50.150">
    <property type="entry name" value="Vaccinia Virus protein VP39"/>
    <property type="match status" value="1"/>
</dbReference>